<keyword evidence="3 7" id="KW-0012">Acyltransferase</keyword>
<proteinExistence type="predicted"/>
<dbReference type="SMART" id="SM00563">
    <property type="entry name" value="PlsC"/>
    <property type="match status" value="1"/>
</dbReference>
<organism evidence="7 8">
    <name type="scientific">Aureimonas endophytica</name>
    <dbReference type="NCBI Taxonomy" id="2027858"/>
    <lineage>
        <taxon>Bacteria</taxon>
        <taxon>Pseudomonadati</taxon>
        <taxon>Pseudomonadota</taxon>
        <taxon>Alphaproteobacteria</taxon>
        <taxon>Hyphomicrobiales</taxon>
        <taxon>Aurantimonadaceae</taxon>
        <taxon>Aureimonas</taxon>
    </lineage>
</organism>
<keyword evidence="8" id="KW-1185">Reference proteome</keyword>
<feature type="region of interest" description="Disordered" evidence="4">
    <location>
        <begin position="263"/>
        <end position="285"/>
    </location>
</feature>
<reference evidence="7" key="1">
    <citation type="journal article" date="2014" name="Int. J. Syst. Evol. Microbiol.">
        <title>Complete genome sequence of Corynebacterium casei LMG S-19264T (=DSM 44701T), isolated from a smear-ripened cheese.</title>
        <authorList>
            <consortium name="US DOE Joint Genome Institute (JGI-PGF)"/>
            <person name="Walter F."/>
            <person name="Albersmeier A."/>
            <person name="Kalinowski J."/>
            <person name="Ruckert C."/>
        </authorList>
    </citation>
    <scope>NUCLEOTIDE SEQUENCE</scope>
    <source>
        <strain evidence="7">CGMCC 1.15367</strain>
    </source>
</reference>
<keyword evidence="2" id="KW-0808">Transferase</keyword>
<feature type="compositionally biased region" description="Polar residues" evidence="4">
    <location>
        <begin position="263"/>
        <end position="276"/>
    </location>
</feature>
<evidence type="ECO:0000259" key="6">
    <source>
        <dbReference type="SMART" id="SM00563"/>
    </source>
</evidence>
<dbReference type="GO" id="GO:0003841">
    <property type="term" value="F:1-acylglycerol-3-phosphate O-acyltransferase activity"/>
    <property type="evidence" value="ECO:0007669"/>
    <property type="project" value="TreeGrafter"/>
</dbReference>
<dbReference type="EMBL" id="BMIQ01000006">
    <property type="protein sequence ID" value="GGE13485.1"/>
    <property type="molecule type" value="Genomic_DNA"/>
</dbReference>
<comment type="caution">
    <text evidence="7">The sequence shown here is derived from an EMBL/GenBank/DDBJ whole genome shotgun (WGS) entry which is preliminary data.</text>
</comment>
<evidence type="ECO:0000313" key="7">
    <source>
        <dbReference type="EMBL" id="GGE13485.1"/>
    </source>
</evidence>
<dbReference type="CDD" id="cd07989">
    <property type="entry name" value="LPLAT_AGPAT-like"/>
    <property type="match status" value="1"/>
</dbReference>
<dbReference type="GO" id="GO:0006654">
    <property type="term" value="P:phosphatidic acid biosynthetic process"/>
    <property type="evidence" value="ECO:0007669"/>
    <property type="project" value="TreeGrafter"/>
</dbReference>
<reference evidence="7" key="2">
    <citation type="submission" date="2020-09" db="EMBL/GenBank/DDBJ databases">
        <authorList>
            <person name="Sun Q."/>
            <person name="Zhou Y."/>
        </authorList>
    </citation>
    <scope>NUCLEOTIDE SEQUENCE</scope>
    <source>
        <strain evidence="7">CGMCC 1.15367</strain>
    </source>
</reference>
<evidence type="ECO:0000256" key="3">
    <source>
        <dbReference type="ARBA" id="ARBA00023315"/>
    </source>
</evidence>
<feature type="domain" description="Phospholipid/glycerol acyltransferase" evidence="6">
    <location>
        <begin position="72"/>
        <end position="186"/>
    </location>
</feature>
<dbReference type="RefSeq" id="WP_188910912.1">
    <property type="nucleotide sequence ID" value="NZ_BMIQ01000006.1"/>
</dbReference>
<keyword evidence="5" id="KW-0812">Transmembrane</keyword>
<dbReference type="SUPFAM" id="SSF69593">
    <property type="entry name" value="Glycerol-3-phosphate (1)-acyltransferase"/>
    <property type="match status" value="1"/>
</dbReference>
<dbReference type="Proteomes" id="UP000644699">
    <property type="component" value="Unassembled WGS sequence"/>
</dbReference>
<sequence>MTTLRSIAFGILLYASLILFLIVFLPIFLVSGDDFAWRMTRVWGRTGMRLQKWITGTDVIFEGLENIPAGASVIASKHESYWETMAYTAVLDRPAFILKKELMRIPLFGTYMRRLGMIPVDRTRRGATMASMMAGARKAIAEGRPIVIFPEGTRTPPGTIGEPRPGVYLIAAELGLPIVPAALNSGTFWPKKHGPYRGGTIRVRFLPPIAPGLGRPELLARVKTDIAGAAFDLLAAAHHENPKLPASPDVAAALAAGALQSRATTASSQRSVNPSAAISAKEERT</sequence>
<dbReference type="PANTHER" id="PTHR10434:SF40">
    <property type="entry name" value="1-ACYL-SN-GLYCEROL-3-PHOSPHATE ACYLTRANSFERASE"/>
    <property type="match status" value="1"/>
</dbReference>
<dbReference type="Pfam" id="PF01553">
    <property type="entry name" value="Acyltransferase"/>
    <property type="match status" value="1"/>
</dbReference>
<gene>
    <name evidence="7" type="ORF">GCM10011390_35720</name>
</gene>
<keyword evidence="5" id="KW-0472">Membrane</keyword>
<evidence type="ECO:0000256" key="4">
    <source>
        <dbReference type="SAM" id="MobiDB-lite"/>
    </source>
</evidence>
<evidence type="ECO:0000256" key="1">
    <source>
        <dbReference type="ARBA" id="ARBA00005189"/>
    </source>
</evidence>
<comment type="pathway">
    <text evidence="1">Lipid metabolism.</text>
</comment>
<feature type="transmembrane region" description="Helical" evidence="5">
    <location>
        <begin position="6"/>
        <end position="31"/>
    </location>
</feature>
<evidence type="ECO:0000256" key="2">
    <source>
        <dbReference type="ARBA" id="ARBA00022679"/>
    </source>
</evidence>
<evidence type="ECO:0000256" key="5">
    <source>
        <dbReference type="SAM" id="Phobius"/>
    </source>
</evidence>
<dbReference type="PANTHER" id="PTHR10434">
    <property type="entry name" value="1-ACYL-SN-GLYCEROL-3-PHOSPHATE ACYLTRANSFERASE"/>
    <property type="match status" value="1"/>
</dbReference>
<evidence type="ECO:0000313" key="8">
    <source>
        <dbReference type="Proteomes" id="UP000644699"/>
    </source>
</evidence>
<name>A0A916ZTQ9_9HYPH</name>
<protein>
    <submittedName>
        <fullName evidence="7">1-acyl-sn-glycerol-3-phosphate acyltransferase</fullName>
    </submittedName>
</protein>
<accession>A0A916ZTQ9</accession>
<keyword evidence="5" id="KW-1133">Transmembrane helix</keyword>
<dbReference type="AlphaFoldDB" id="A0A916ZTQ9"/>
<dbReference type="InterPro" id="IPR002123">
    <property type="entry name" value="Plipid/glycerol_acylTrfase"/>
</dbReference>